<reference evidence="1 2" key="1">
    <citation type="journal article" date="2023" name="ISME J.">
        <title>Cultivation and genomic characterization of novel and ubiquitous marine nitrite-oxidizing bacteria from the Nitrospirales.</title>
        <authorList>
            <person name="Mueller A.J."/>
            <person name="Daebeler A."/>
            <person name="Herbold C.W."/>
            <person name="Kirkegaard R.H."/>
            <person name="Daims H."/>
        </authorList>
    </citation>
    <scope>NUCLEOTIDE SEQUENCE [LARGE SCALE GENOMIC DNA]</scope>
    <source>
        <strain evidence="1 2">EB</strain>
    </source>
</reference>
<organism evidence="1 2">
    <name type="scientific">Candidatus Nitronereus thalassa</name>
    <dbReference type="NCBI Taxonomy" id="3020898"/>
    <lineage>
        <taxon>Bacteria</taxon>
        <taxon>Pseudomonadati</taxon>
        <taxon>Nitrospirota</taxon>
        <taxon>Nitrospiria</taxon>
        <taxon>Nitrospirales</taxon>
        <taxon>Nitrospiraceae</taxon>
        <taxon>Candidatus Nitronereus</taxon>
    </lineage>
</organism>
<evidence type="ECO:0000313" key="1">
    <source>
        <dbReference type="EMBL" id="MDT7041003.1"/>
    </source>
</evidence>
<proteinExistence type="predicted"/>
<protein>
    <submittedName>
        <fullName evidence="1">Uncharacterized protein</fullName>
    </submittedName>
</protein>
<sequence>MVGIFSVLLEGCLVWPTMTETMGHRPVEMGKDDQVMFPTAPQPINLSTNYGNSFRAARDNQILNPEASDNLEPVEGLDGNAGVLATQRFNSFFKKPPFGGKKAGGSGK</sequence>
<gene>
    <name evidence="1" type="ORF">PPG34_01495</name>
</gene>
<evidence type="ECO:0000313" key="2">
    <source>
        <dbReference type="Proteomes" id="UP001250932"/>
    </source>
</evidence>
<keyword evidence="2" id="KW-1185">Reference proteome</keyword>
<dbReference type="RefSeq" id="WP_313831362.1">
    <property type="nucleotide sequence ID" value="NZ_JAQOUE010000001.1"/>
</dbReference>
<dbReference type="Proteomes" id="UP001250932">
    <property type="component" value="Unassembled WGS sequence"/>
</dbReference>
<accession>A0ABU3K3R2</accession>
<comment type="caution">
    <text evidence="1">The sequence shown here is derived from an EMBL/GenBank/DDBJ whole genome shotgun (WGS) entry which is preliminary data.</text>
</comment>
<dbReference type="EMBL" id="JAQOUE010000001">
    <property type="protein sequence ID" value="MDT7041003.1"/>
    <property type="molecule type" value="Genomic_DNA"/>
</dbReference>
<name>A0ABU3K3R2_9BACT</name>